<sequence>MKGKVGIGGLLEETVSLIGDGIAFLAAFVVVVAGLTATSQIGGAVDPERIWGFGFALGDRTTAWGAAAAIVATVVQFVGGYLVIERLLELRDSLFATGTRIWAYVGLTILTTLGMMFGLLLLIVPGLILAVRWSAAPAYLIARGTGVFEAMRLSWDTTKGAGWSIFLAGLVLICAIGFLALVVGGMSEMLAGDFWLAAVAGSLIETAGTAAFLVFGVAVFLHVDDGEERIEQVFA</sequence>
<feature type="transmembrane region" description="Helical" evidence="1">
    <location>
        <begin position="194"/>
        <end position="221"/>
    </location>
</feature>
<dbReference type="InterPro" id="IPR018476">
    <property type="entry name" value="GlyceroP-diester-Pdiesterase_M"/>
</dbReference>
<evidence type="ECO:0000259" key="2">
    <source>
        <dbReference type="Pfam" id="PF10110"/>
    </source>
</evidence>
<organism evidence="3 4">
    <name type="scientific">Pelagerythrobacter marensis</name>
    <dbReference type="NCBI Taxonomy" id="543877"/>
    <lineage>
        <taxon>Bacteria</taxon>
        <taxon>Pseudomonadati</taxon>
        <taxon>Pseudomonadota</taxon>
        <taxon>Alphaproteobacteria</taxon>
        <taxon>Sphingomonadales</taxon>
        <taxon>Erythrobacteraceae</taxon>
        <taxon>Pelagerythrobacter</taxon>
    </lineage>
</organism>
<dbReference type="Pfam" id="PF10110">
    <property type="entry name" value="GPDPase_memb"/>
    <property type="match status" value="1"/>
</dbReference>
<keyword evidence="4" id="KW-1185">Reference proteome</keyword>
<feature type="transmembrane region" description="Helical" evidence="1">
    <location>
        <begin position="104"/>
        <end position="131"/>
    </location>
</feature>
<keyword evidence="1" id="KW-0472">Membrane</keyword>
<evidence type="ECO:0000313" key="4">
    <source>
        <dbReference type="Proteomes" id="UP001335183"/>
    </source>
</evidence>
<protein>
    <submittedName>
        <fullName evidence="3">Glycerophosphoryl diester phosphodiesterase membrane domain-containing protein</fullName>
    </submittedName>
</protein>
<dbReference type="Proteomes" id="UP001335183">
    <property type="component" value="Chromosome"/>
</dbReference>
<gene>
    <name evidence="3" type="ORF">V5F89_12845</name>
</gene>
<dbReference type="RefSeq" id="WP_338446026.1">
    <property type="nucleotide sequence ID" value="NZ_CP144918.1"/>
</dbReference>
<evidence type="ECO:0000256" key="1">
    <source>
        <dbReference type="SAM" id="Phobius"/>
    </source>
</evidence>
<keyword evidence="1" id="KW-0812">Transmembrane</keyword>
<dbReference type="EMBL" id="CP144918">
    <property type="protein sequence ID" value="WWA47135.1"/>
    <property type="molecule type" value="Genomic_DNA"/>
</dbReference>
<evidence type="ECO:0000313" key="3">
    <source>
        <dbReference type="EMBL" id="WWA47135.1"/>
    </source>
</evidence>
<proteinExistence type="predicted"/>
<keyword evidence="1" id="KW-1133">Transmembrane helix</keyword>
<feature type="transmembrane region" description="Helical" evidence="1">
    <location>
        <begin position="63"/>
        <end position="84"/>
    </location>
</feature>
<accession>A0ABZ2D270</accession>
<feature type="transmembrane region" description="Helical" evidence="1">
    <location>
        <begin position="21"/>
        <end position="43"/>
    </location>
</feature>
<feature type="domain" description="Glycerophosphoryl diester phosphodiesterase membrane" evidence="2">
    <location>
        <begin position="110"/>
        <end position="193"/>
    </location>
</feature>
<reference evidence="3 4" key="1">
    <citation type="submission" date="2024-02" db="EMBL/GenBank/DDBJ databases">
        <title>The whole genome sequence of five bacterial samples isolated from Abu Dhabi Sabkha-shore region.</title>
        <authorList>
            <person name="Sudalaimuthuasari N."/>
            <person name="Sarfraz B."/>
            <person name="Tuyisabe J.D."/>
            <person name="Mugisha Ntwali L.D.M."/>
            <person name="Ali A.I.A.A."/>
            <person name="Almansoori S.Z.A."/>
            <person name="Alajami H.S.A."/>
            <person name="Almeqbaali A.A.S."/>
            <person name="Kundu B."/>
            <person name="Saeed E.E."/>
            <person name="Sukumarinath V."/>
            <person name="Mishra A.K."/>
            <person name="Hazzouri K.M."/>
            <person name="Almaskari R."/>
            <person name="Sharma A.K."/>
            <person name="Amiri K.M.A."/>
        </authorList>
    </citation>
    <scope>NUCLEOTIDE SEQUENCE [LARGE SCALE GENOMIC DNA]</scope>
    <source>
        <strain evidence="4">kcgeb_sd</strain>
    </source>
</reference>
<name>A0ABZ2D270_9SPHN</name>
<feature type="transmembrane region" description="Helical" evidence="1">
    <location>
        <begin position="161"/>
        <end position="182"/>
    </location>
</feature>